<dbReference type="InterPro" id="IPR036404">
    <property type="entry name" value="Jacalin-like_lectin_dom_sf"/>
</dbReference>
<evidence type="ECO:0000259" key="2">
    <source>
        <dbReference type="PROSITE" id="PS51752"/>
    </source>
</evidence>
<keyword evidence="4" id="KW-1185">Reference proteome</keyword>
<accession>A0A6G1BSA7</accession>
<name>A0A6G1BSA7_9ORYZ</name>
<feature type="domain" description="Jacalin-type lectin" evidence="2">
    <location>
        <begin position="59"/>
        <end position="129"/>
    </location>
</feature>
<dbReference type="InterPro" id="IPR001229">
    <property type="entry name" value="Jacalin-like_lectin_dom"/>
</dbReference>
<dbReference type="Gene3D" id="2.100.10.30">
    <property type="entry name" value="Jacalin-like lectin domain"/>
    <property type="match status" value="1"/>
</dbReference>
<gene>
    <name evidence="3" type="ORF">E2562_003827</name>
</gene>
<dbReference type="Proteomes" id="UP000479710">
    <property type="component" value="Unassembled WGS sequence"/>
</dbReference>
<organism evidence="3 4">
    <name type="scientific">Oryza meyeriana var. granulata</name>
    <dbReference type="NCBI Taxonomy" id="110450"/>
    <lineage>
        <taxon>Eukaryota</taxon>
        <taxon>Viridiplantae</taxon>
        <taxon>Streptophyta</taxon>
        <taxon>Embryophyta</taxon>
        <taxon>Tracheophyta</taxon>
        <taxon>Spermatophyta</taxon>
        <taxon>Magnoliopsida</taxon>
        <taxon>Liliopsida</taxon>
        <taxon>Poales</taxon>
        <taxon>Poaceae</taxon>
        <taxon>BOP clade</taxon>
        <taxon>Oryzoideae</taxon>
        <taxon>Oryzeae</taxon>
        <taxon>Oryzinae</taxon>
        <taxon>Oryza</taxon>
        <taxon>Oryza meyeriana</taxon>
    </lineage>
</organism>
<sequence>MFGEGSEEEGWKFSNKYPEVLCPTVAAHIERLEQRHEPYRHAHEEVMKLRISPKMIIQPTKFGPWGGTDGEVRDVQVAPFRLLRLTIRNDDVAVQGISFSYIGVDGFTYHVGPWGDADDEEHVVRYNDR</sequence>
<evidence type="ECO:0000313" key="3">
    <source>
        <dbReference type="EMBL" id="KAF0890631.1"/>
    </source>
</evidence>
<protein>
    <recommendedName>
        <fullName evidence="2">Jacalin-type lectin domain-containing protein</fullName>
    </recommendedName>
</protein>
<evidence type="ECO:0000313" key="4">
    <source>
        <dbReference type="Proteomes" id="UP000479710"/>
    </source>
</evidence>
<keyword evidence="1" id="KW-0430">Lectin</keyword>
<evidence type="ECO:0000256" key="1">
    <source>
        <dbReference type="ARBA" id="ARBA00022734"/>
    </source>
</evidence>
<dbReference type="PROSITE" id="PS51752">
    <property type="entry name" value="JACALIN_LECTIN"/>
    <property type="match status" value="1"/>
</dbReference>
<dbReference type="OrthoDB" id="654502at2759"/>
<dbReference type="GO" id="GO:0030246">
    <property type="term" value="F:carbohydrate binding"/>
    <property type="evidence" value="ECO:0007669"/>
    <property type="project" value="UniProtKB-KW"/>
</dbReference>
<dbReference type="EMBL" id="SPHZ02000011">
    <property type="protein sequence ID" value="KAF0890631.1"/>
    <property type="molecule type" value="Genomic_DNA"/>
</dbReference>
<comment type="caution">
    <text evidence="3">The sequence shown here is derived from an EMBL/GenBank/DDBJ whole genome shotgun (WGS) entry which is preliminary data.</text>
</comment>
<reference evidence="3 4" key="1">
    <citation type="submission" date="2019-11" db="EMBL/GenBank/DDBJ databases">
        <title>Whole genome sequence of Oryza granulata.</title>
        <authorList>
            <person name="Li W."/>
        </authorList>
    </citation>
    <scope>NUCLEOTIDE SEQUENCE [LARGE SCALE GENOMIC DNA]</scope>
    <source>
        <strain evidence="4">cv. Menghai</strain>
        <tissue evidence="3">Leaf</tissue>
    </source>
</reference>
<dbReference type="AlphaFoldDB" id="A0A6G1BSA7"/>
<dbReference type="SUPFAM" id="SSF51101">
    <property type="entry name" value="Mannose-binding lectins"/>
    <property type="match status" value="1"/>
</dbReference>
<proteinExistence type="predicted"/>